<accession>A0A7S0M292</accession>
<dbReference type="PROSITE" id="PS00018">
    <property type="entry name" value="EF_HAND_1"/>
    <property type="match status" value="4"/>
</dbReference>
<dbReference type="PANTHER" id="PTHR10827">
    <property type="entry name" value="RETICULOCALBIN"/>
    <property type="match status" value="1"/>
</dbReference>
<dbReference type="EMBL" id="HBEZ01012806">
    <property type="protein sequence ID" value="CAD8629377.1"/>
    <property type="molecule type" value="Transcribed_RNA"/>
</dbReference>
<sequence length="263" mass="28678">MVAPKLLFRAGKPVGSGLLFIIFCVLSARSATATEGHLENANDLTKNSSIDEAKNSAIEADFDGENVLLEVLGDEAFDQNEGSEVSISMFNDLDLDKNGLLSREEFSQHYEEILGRSTSSSSYTDGTNTTPQSAASALLLDDVTLAWHEFDTDGDGSVSASEWSAIMFHEEPQVAQYRDGEAVASDDADDATHRRVLFRDWDRDRSGRLDRAELRAMLAGGGDGPASLSAGELDMVLYQLFDDHDKDGDGELTAEEWIHGEVY</sequence>
<feature type="chain" id="PRO_5030806658" description="EF-hand domain-containing protein" evidence="2">
    <location>
        <begin position="34"/>
        <end position="263"/>
    </location>
</feature>
<keyword evidence="2" id="KW-0732">Signal</keyword>
<feature type="domain" description="EF-hand" evidence="3">
    <location>
        <begin position="138"/>
        <end position="173"/>
    </location>
</feature>
<dbReference type="AlphaFoldDB" id="A0A7S0M292"/>
<dbReference type="InterPro" id="IPR011992">
    <property type="entry name" value="EF-hand-dom_pair"/>
</dbReference>
<gene>
    <name evidence="4" type="ORF">CCUR1050_LOCUS7056</name>
</gene>
<name>A0A7S0M292_9CRYP</name>
<dbReference type="Pfam" id="PF13202">
    <property type="entry name" value="EF-hand_5"/>
    <property type="match status" value="3"/>
</dbReference>
<dbReference type="PROSITE" id="PS50222">
    <property type="entry name" value="EF_HAND_2"/>
    <property type="match status" value="3"/>
</dbReference>
<dbReference type="CDD" id="cd00051">
    <property type="entry name" value="EFh"/>
    <property type="match status" value="1"/>
</dbReference>
<dbReference type="Gene3D" id="1.10.238.10">
    <property type="entry name" value="EF-hand"/>
    <property type="match status" value="2"/>
</dbReference>
<feature type="domain" description="EF-hand" evidence="3">
    <location>
        <begin position="81"/>
        <end position="116"/>
    </location>
</feature>
<dbReference type="SUPFAM" id="SSF47473">
    <property type="entry name" value="EF-hand"/>
    <property type="match status" value="1"/>
</dbReference>
<evidence type="ECO:0000256" key="2">
    <source>
        <dbReference type="SAM" id="SignalP"/>
    </source>
</evidence>
<feature type="domain" description="EF-hand" evidence="3">
    <location>
        <begin position="189"/>
        <end position="224"/>
    </location>
</feature>
<feature type="signal peptide" evidence="2">
    <location>
        <begin position="1"/>
        <end position="33"/>
    </location>
</feature>
<dbReference type="InterPro" id="IPR002048">
    <property type="entry name" value="EF_hand_dom"/>
</dbReference>
<dbReference type="GO" id="GO:0005509">
    <property type="term" value="F:calcium ion binding"/>
    <property type="evidence" value="ECO:0007669"/>
    <property type="project" value="InterPro"/>
</dbReference>
<dbReference type="InterPro" id="IPR018247">
    <property type="entry name" value="EF_Hand_1_Ca_BS"/>
</dbReference>
<keyword evidence="1" id="KW-0106">Calcium</keyword>
<organism evidence="4">
    <name type="scientific">Cryptomonas curvata</name>
    <dbReference type="NCBI Taxonomy" id="233186"/>
    <lineage>
        <taxon>Eukaryota</taxon>
        <taxon>Cryptophyceae</taxon>
        <taxon>Cryptomonadales</taxon>
        <taxon>Cryptomonadaceae</taxon>
        <taxon>Cryptomonas</taxon>
    </lineage>
</organism>
<evidence type="ECO:0000313" key="4">
    <source>
        <dbReference type="EMBL" id="CAD8629377.1"/>
    </source>
</evidence>
<evidence type="ECO:0000259" key="3">
    <source>
        <dbReference type="PROSITE" id="PS50222"/>
    </source>
</evidence>
<protein>
    <recommendedName>
        <fullName evidence="3">EF-hand domain-containing protein</fullName>
    </recommendedName>
</protein>
<dbReference type="PANTHER" id="PTHR10827:SF85">
    <property type="entry name" value="CALCIUM-BINDING PROTEIN"/>
    <property type="match status" value="1"/>
</dbReference>
<proteinExistence type="predicted"/>
<dbReference type="Pfam" id="PF13405">
    <property type="entry name" value="EF-hand_6"/>
    <property type="match status" value="1"/>
</dbReference>
<dbReference type="SMART" id="SM00054">
    <property type="entry name" value="EFh"/>
    <property type="match status" value="4"/>
</dbReference>
<evidence type="ECO:0000256" key="1">
    <source>
        <dbReference type="ARBA" id="ARBA00022837"/>
    </source>
</evidence>
<reference evidence="4" key="1">
    <citation type="submission" date="2021-01" db="EMBL/GenBank/DDBJ databases">
        <authorList>
            <person name="Corre E."/>
            <person name="Pelletier E."/>
            <person name="Niang G."/>
            <person name="Scheremetjew M."/>
            <person name="Finn R."/>
            <person name="Kale V."/>
            <person name="Holt S."/>
            <person name="Cochrane G."/>
            <person name="Meng A."/>
            <person name="Brown T."/>
            <person name="Cohen L."/>
        </authorList>
    </citation>
    <scope>NUCLEOTIDE SEQUENCE</scope>
    <source>
        <strain evidence="4">CCAP979/52</strain>
    </source>
</reference>